<evidence type="ECO:0000313" key="12">
    <source>
        <dbReference type="Proteomes" id="UP000297762"/>
    </source>
</evidence>
<dbReference type="Proteomes" id="UP000297762">
    <property type="component" value="Unassembled WGS sequence"/>
</dbReference>
<evidence type="ECO:0000256" key="3">
    <source>
        <dbReference type="ARBA" id="ARBA00022475"/>
    </source>
</evidence>
<keyword evidence="4 9" id="KW-0812">Transmembrane</keyword>
<comment type="caution">
    <text evidence="11">The sequence shown here is derived from an EMBL/GenBank/DDBJ whole genome shotgun (WGS) entry which is preliminary data.</text>
</comment>
<protein>
    <submittedName>
        <fullName evidence="11">MotA/TolQ/ExbB proton channel family protein</fullName>
    </submittedName>
</protein>
<feature type="transmembrane region" description="Helical" evidence="9">
    <location>
        <begin position="12"/>
        <end position="33"/>
    </location>
</feature>
<comment type="subcellular location">
    <subcellularLocation>
        <location evidence="1">Cell membrane</location>
        <topology evidence="1">Multi-pass membrane protein</topology>
    </subcellularLocation>
    <subcellularLocation>
        <location evidence="8">Membrane</location>
        <topology evidence="8">Multi-pass membrane protein</topology>
    </subcellularLocation>
</comment>
<feature type="domain" description="MotA/TolQ/ExbB proton channel" evidence="10">
    <location>
        <begin position="90"/>
        <end position="183"/>
    </location>
</feature>
<keyword evidence="5 8" id="KW-0653">Protein transport</keyword>
<dbReference type="GO" id="GO:0005886">
    <property type="term" value="C:plasma membrane"/>
    <property type="evidence" value="ECO:0007669"/>
    <property type="project" value="UniProtKB-SubCell"/>
</dbReference>
<gene>
    <name evidence="11" type="ORF">EHQ64_11620</name>
</gene>
<proteinExistence type="inferred from homology"/>
<keyword evidence="2 8" id="KW-0813">Transport</keyword>
<evidence type="ECO:0000256" key="4">
    <source>
        <dbReference type="ARBA" id="ARBA00022692"/>
    </source>
</evidence>
<dbReference type="EMBL" id="RQGF01000028">
    <property type="protein sequence ID" value="TGL60481.1"/>
    <property type="molecule type" value="Genomic_DNA"/>
</dbReference>
<keyword evidence="7 9" id="KW-0472">Membrane</keyword>
<dbReference type="InterPro" id="IPR002898">
    <property type="entry name" value="MotA_ExbB_proton_chnl"/>
</dbReference>
<evidence type="ECO:0000313" key="11">
    <source>
        <dbReference type="EMBL" id="TGL60481.1"/>
    </source>
</evidence>
<dbReference type="GO" id="GO:0017038">
    <property type="term" value="P:protein import"/>
    <property type="evidence" value="ECO:0007669"/>
    <property type="project" value="TreeGrafter"/>
</dbReference>
<evidence type="ECO:0000256" key="1">
    <source>
        <dbReference type="ARBA" id="ARBA00004651"/>
    </source>
</evidence>
<evidence type="ECO:0000259" key="10">
    <source>
        <dbReference type="Pfam" id="PF01618"/>
    </source>
</evidence>
<dbReference type="Pfam" id="PF01618">
    <property type="entry name" value="MotA_ExbB"/>
    <property type="match status" value="1"/>
</dbReference>
<evidence type="ECO:0000256" key="2">
    <source>
        <dbReference type="ARBA" id="ARBA00022448"/>
    </source>
</evidence>
<dbReference type="AlphaFoldDB" id="A0A4R9K5K8"/>
<dbReference type="PANTHER" id="PTHR30625">
    <property type="entry name" value="PROTEIN TOLQ"/>
    <property type="match status" value="1"/>
</dbReference>
<dbReference type="RefSeq" id="WP_135649654.1">
    <property type="nucleotide sequence ID" value="NZ_RQGF01000028.1"/>
</dbReference>
<keyword evidence="6 9" id="KW-1133">Transmembrane helix</keyword>
<reference evidence="11" key="1">
    <citation type="journal article" date="2019" name="PLoS Negl. Trop. Dis.">
        <title>Revisiting the worldwide diversity of Leptospira species in the environment.</title>
        <authorList>
            <person name="Vincent A.T."/>
            <person name="Schiettekatte O."/>
            <person name="Bourhy P."/>
            <person name="Veyrier F.J."/>
            <person name="Picardeau M."/>
        </authorList>
    </citation>
    <scope>NUCLEOTIDE SEQUENCE [LARGE SCALE GENOMIC DNA]</scope>
    <source>
        <strain evidence="11">201702455</strain>
    </source>
</reference>
<accession>A0A4R9K5K8</accession>
<dbReference type="OrthoDB" id="9805133at2"/>
<name>A0A4R9K5K8_9LEPT</name>
<dbReference type="InterPro" id="IPR050790">
    <property type="entry name" value="ExbB/TolQ_transport"/>
</dbReference>
<evidence type="ECO:0000256" key="6">
    <source>
        <dbReference type="ARBA" id="ARBA00022989"/>
    </source>
</evidence>
<feature type="transmembrane region" description="Helical" evidence="9">
    <location>
        <begin position="157"/>
        <end position="178"/>
    </location>
</feature>
<evidence type="ECO:0000256" key="9">
    <source>
        <dbReference type="SAM" id="Phobius"/>
    </source>
</evidence>
<sequence>MFDFVEIGELSVFILLGLASTLAIAVGIERWFVFSKREGKDPDSSFWGISEGLESGDTESVQRYAIESESNAYNGFGSYALKVFSSGTSSKKELLQSKIAEEKGLLERRLSILSTLGNNAPFLGLLGTVLGVIKAFHGLGTLGSSGAEVVMRSISTALLATAGGLALAIPVVILNNYFQRKKITILGNLEILSLKALGGFSNPNSNHHRSGSQTGSAVL</sequence>
<evidence type="ECO:0000256" key="8">
    <source>
        <dbReference type="RuleBase" id="RU004057"/>
    </source>
</evidence>
<dbReference type="PANTHER" id="PTHR30625:SF15">
    <property type="entry name" value="BIOPOLYMER TRANSPORT PROTEIN EXBB"/>
    <property type="match status" value="1"/>
</dbReference>
<keyword evidence="12" id="KW-1185">Reference proteome</keyword>
<organism evidence="11 12">
    <name type="scientific">Leptospira sarikeiensis</name>
    <dbReference type="NCBI Taxonomy" id="2484943"/>
    <lineage>
        <taxon>Bacteria</taxon>
        <taxon>Pseudomonadati</taxon>
        <taxon>Spirochaetota</taxon>
        <taxon>Spirochaetia</taxon>
        <taxon>Leptospirales</taxon>
        <taxon>Leptospiraceae</taxon>
        <taxon>Leptospira</taxon>
    </lineage>
</organism>
<comment type="similarity">
    <text evidence="8">Belongs to the exbB/tolQ family.</text>
</comment>
<evidence type="ECO:0000256" key="7">
    <source>
        <dbReference type="ARBA" id="ARBA00023136"/>
    </source>
</evidence>
<keyword evidence="3" id="KW-1003">Cell membrane</keyword>
<feature type="transmembrane region" description="Helical" evidence="9">
    <location>
        <begin position="116"/>
        <end position="137"/>
    </location>
</feature>
<evidence type="ECO:0000256" key="5">
    <source>
        <dbReference type="ARBA" id="ARBA00022927"/>
    </source>
</evidence>